<reference evidence="4 5" key="1">
    <citation type="submission" date="2024-03" db="EMBL/GenBank/DDBJ databases">
        <title>Complete genome sequence of the green alga Chloropicon roscoffensis RCC1871.</title>
        <authorList>
            <person name="Lemieux C."/>
            <person name="Pombert J.-F."/>
            <person name="Otis C."/>
            <person name="Turmel M."/>
        </authorList>
    </citation>
    <scope>NUCLEOTIDE SEQUENCE [LARGE SCALE GENOMIC DNA]</scope>
    <source>
        <strain evidence="4 5">RCC1871</strain>
    </source>
</reference>
<dbReference type="Proteomes" id="UP001472866">
    <property type="component" value="Chromosome 12"/>
</dbReference>
<evidence type="ECO:0000313" key="5">
    <source>
        <dbReference type="Proteomes" id="UP001472866"/>
    </source>
</evidence>
<dbReference type="GO" id="GO:0052325">
    <property type="term" value="P:cell wall pectin biosynthetic process"/>
    <property type="evidence" value="ECO:0007669"/>
    <property type="project" value="TreeGrafter"/>
</dbReference>
<dbReference type="EMBL" id="CP151512">
    <property type="protein sequence ID" value="WZN65623.1"/>
    <property type="molecule type" value="Genomic_DNA"/>
</dbReference>
<keyword evidence="2" id="KW-0812">Transmembrane</keyword>
<dbReference type="AlphaFoldDB" id="A0AAX4PI89"/>
<dbReference type="GO" id="GO:0052636">
    <property type="term" value="F:arabinosyltransferase activity"/>
    <property type="evidence" value="ECO:0007669"/>
    <property type="project" value="TreeGrafter"/>
</dbReference>
<evidence type="ECO:0000259" key="3">
    <source>
        <dbReference type="Pfam" id="PF03407"/>
    </source>
</evidence>
<evidence type="ECO:0000256" key="2">
    <source>
        <dbReference type="SAM" id="Phobius"/>
    </source>
</evidence>
<protein>
    <submittedName>
        <fullName evidence="4">Arabinosyltransferase</fullName>
    </submittedName>
</protein>
<accession>A0AAX4PI89</accession>
<keyword evidence="2" id="KW-1133">Transmembrane helix</keyword>
<keyword evidence="5" id="KW-1185">Reference proteome</keyword>
<dbReference type="PANTHER" id="PTHR46936:SF1">
    <property type="entry name" value="ARABINOSYLTRANSFERASE XEG113"/>
    <property type="match status" value="1"/>
</dbReference>
<dbReference type="InterPro" id="IPR005069">
    <property type="entry name" value="Nucl-diP-sugar_transferase"/>
</dbReference>
<gene>
    <name evidence="4" type="ORF">HKI87_12g71830</name>
</gene>
<dbReference type="InterPro" id="IPR053250">
    <property type="entry name" value="Glycosyltransferase_77"/>
</dbReference>
<feature type="transmembrane region" description="Helical" evidence="2">
    <location>
        <begin position="22"/>
        <end position="43"/>
    </location>
</feature>
<evidence type="ECO:0000313" key="4">
    <source>
        <dbReference type="EMBL" id="WZN65623.1"/>
    </source>
</evidence>
<proteinExistence type="predicted"/>
<dbReference type="PANTHER" id="PTHR46936">
    <property type="entry name" value="ARABINOSYLTRANSFERASE XEG113"/>
    <property type="match status" value="1"/>
</dbReference>
<feature type="domain" description="Nucleotide-diphospho-sugar transferase" evidence="3">
    <location>
        <begin position="156"/>
        <end position="233"/>
    </location>
</feature>
<feature type="region of interest" description="Disordered" evidence="1">
    <location>
        <begin position="68"/>
        <end position="108"/>
    </location>
</feature>
<evidence type="ECO:0000256" key="1">
    <source>
        <dbReference type="SAM" id="MobiDB-lite"/>
    </source>
</evidence>
<keyword evidence="2" id="KW-0472">Membrane</keyword>
<organism evidence="4 5">
    <name type="scientific">Chloropicon roscoffensis</name>
    <dbReference type="NCBI Taxonomy" id="1461544"/>
    <lineage>
        <taxon>Eukaryota</taxon>
        <taxon>Viridiplantae</taxon>
        <taxon>Chlorophyta</taxon>
        <taxon>Chloropicophyceae</taxon>
        <taxon>Chloropicales</taxon>
        <taxon>Chloropicaceae</taxon>
        <taxon>Chloropicon</taxon>
    </lineage>
</organism>
<feature type="compositionally biased region" description="Basic residues" evidence="1">
    <location>
        <begin position="79"/>
        <end position="102"/>
    </location>
</feature>
<name>A0AAX4PI89_9CHLO</name>
<dbReference type="GO" id="GO:0005794">
    <property type="term" value="C:Golgi apparatus"/>
    <property type="evidence" value="ECO:0007669"/>
    <property type="project" value="TreeGrafter"/>
</dbReference>
<sequence length="255" mass="27912">MAIPPTPAAEERERWKYAALKVSVGLVVLVLLGLVGVSFNAALDETRAPVTKLASQLLFRGGDGVGALSGSPPSAAPVAKRKATTKTKGKRGTKKKKGKKKGAGSGSKGVDLSEYALTRELVDRYAKDDFIAVSFGNLAYLGFIENWVKHLQDLGVENYVVGAMDDDCLRALIESGTNVFSMSHSFPGQDFGWGSKLFYKMARAKIRLIRQLLEMNMNVMVSDVDTVWLQVRFLSSRVREERASSPRANDMSNRH</sequence>
<dbReference type="Pfam" id="PF03407">
    <property type="entry name" value="Nucleotid_trans"/>
    <property type="match status" value="1"/>
</dbReference>